<proteinExistence type="predicted"/>
<accession>A0A0A8XZH9</accession>
<dbReference type="EMBL" id="GBRH01279747">
    <property type="protein sequence ID" value="JAD18148.1"/>
    <property type="molecule type" value="Transcribed_RNA"/>
</dbReference>
<evidence type="ECO:0000313" key="1">
    <source>
        <dbReference type="EMBL" id="JAD18148.1"/>
    </source>
</evidence>
<dbReference type="AlphaFoldDB" id="A0A0A8XZH9"/>
<name>A0A0A8XZH9_ARUDO</name>
<reference evidence="1" key="1">
    <citation type="submission" date="2014-09" db="EMBL/GenBank/DDBJ databases">
        <authorList>
            <person name="Magalhaes I.L.F."/>
            <person name="Oliveira U."/>
            <person name="Santos F.R."/>
            <person name="Vidigal T.H.D.A."/>
            <person name="Brescovit A.D."/>
            <person name="Santos A.J."/>
        </authorList>
    </citation>
    <scope>NUCLEOTIDE SEQUENCE</scope>
    <source>
        <tissue evidence="1">Shoot tissue taken approximately 20 cm above the soil surface</tissue>
    </source>
</reference>
<sequence>MSAACSSPCMVSSKLLVPGTSVLPLTLLLWDLWLLFQIHRCLYFGLVMPLLICCSVDDIVLTASSPDLLCDYSAASQ</sequence>
<protein>
    <submittedName>
        <fullName evidence="1">Uncharacterized protein</fullName>
    </submittedName>
</protein>
<reference evidence="1" key="2">
    <citation type="journal article" date="2015" name="Data Brief">
        <title>Shoot transcriptome of the giant reed, Arundo donax.</title>
        <authorList>
            <person name="Barrero R.A."/>
            <person name="Guerrero F.D."/>
            <person name="Moolhuijzen P."/>
            <person name="Goolsby J.A."/>
            <person name="Tidwell J."/>
            <person name="Bellgard S.E."/>
            <person name="Bellgard M.I."/>
        </authorList>
    </citation>
    <scope>NUCLEOTIDE SEQUENCE</scope>
    <source>
        <tissue evidence="1">Shoot tissue taken approximately 20 cm above the soil surface</tissue>
    </source>
</reference>
<organism evidence="1">
    <name type="scientific">Arundo donax</name>
    <name type="common">Giant reed</name>
    <name type="synonym">Donax arundinaceus</name>
    <dbReference type="NCBI Taxonomy" id="35708"/>
    <lineage>
        <taxon>Eukaryota</taxon>
        <taxon>Viridiplantae</taxon>
        <taxon>Streptophyta</taxon>
        <taxon>Embryophyta</taxon>
        <taxon>Tracheophyta</taxon>
        <taxon>Spermatophyta</taxon>
        <taxon>Magnoliopsida</taxon>
        <taxon>Liliopsida</taxon>
        <taxon>Poales</taxon>
        <taxon>Poaceae</taxon>
        <taxon>PACMAD clade</taxon>
        <taxon>Arundinoideae</taxon>
        <taxon>Arundineae</taxon>
        <taxon>Arundo</taxon>
    </lineage>
</organism>